<evidence type="ECO:0000256" key="1">
    <source>
        <dbReference type="ARBA" id="ARBA00004123"/>
    </source>
</evidence>
<feature type="domain" description="HMG box" evidence="6">
    <location>
        <begin position="52"/>
        <end position="120"/>
    </location>
</feature>
<dbReference type="SMART" id="SM00398">
    <property type="entry name" value="HMG"/>
    <property type="match status" value="1"/>
</dbReference>
<feature type="region of interest" description="Disordered" evidence="5">
    <location>
        <begin position="212"/>
        <end position="241"/>
    </location>
</feature>
<feature type="compositionally biased region" description="Polar residues" evidence="5">
    <location>
        <begin position="223"/>
        <end position="236"/>
    </location>
</feature>
<dbReference type="FunFam" id="1.10.30.10:FF:000002">
    <property type="entry name" value="transcription factor Sox-2"/>
    <property type="match status" value="1"/>
</dbReference>
<dbReference type="GO" id="GO:0000122">
    <property type="term" value="P:negative regulation of transcription by RNA polymerase II"/>
    <property type="evidence" value="ECO:0007669"/>
    <property type="project" value="TreeGrafter"/>
</dbReference>
<dbReference type="AlphaFoldDB" id="A0A8S1H2H4"/>
<sequence length="280" mass="31507">MHEYQLWGMSGFSMPPPSSSQLPQQSLPDDLSNGPDSPDSPGKDGKKNDDRVKRPMNAFMVWSRGQRRKMAQENPKMHNSEISKRLGTEWKMLNEQDKRPFIDEAKRLRAIHMKEHPDYKYRPRRKTKALQKKTIPIGFSGLDPLKTQVYPTMPTWNGASSYFDPAAYPLYGRGYEMMNQMNYLGGGSTSPSQYTQSPLTTYPSNYLTPAASVKHESEASPDGSESASIDPSQQFRSFYDPTKDPMTAAMYNNSLTYSSLESMGLAPQQIPAALSQTHSS</sequence>
<dbReference type="Proteomes" id="UP000835052">
    <property type="component" value="Unassembled WGS sequence"/>
</dbReference>
<dbReference type="InterPro" id="IPR036910">
    <property type="entry name" value="HMG_box_dom_sf"/>
</dbReference>
<feature type="compositionally biased region" description="Low complexity" evidence="5">
    <location>
        <begin position="8"/>
        <end position="32"/>
    </location>
</feature>
<dbReference type="GO" id="GO:0030182">
    <property type="term" value="P:neuron differentiation"/>
    <property type="evidence" value="ECO:0007669"/>
    <property type="project" value="TreeGrafter"/>
</dbReference>
<dbReference type="SUPFAM" id="SSF47095">
    <property type="entry name" value="HMG-box"/>
    <property type="match status" value="1"/>
</dbReference>
<comment type="caution">
    <text evidence="7">The sequence shown here is derived from an EMBL/GenBank/DDBJ whole genome shotgun (WGS) entry which is preliminary data.</text>
</comment>
<keyword evidence="8" id="KW-1185">Reference proteome</keyword>
<dbReference type="PANTHER" id="PTHR10270">
    <property type="entry name" value="SOX TRANSCRIPTION FACTOR"/>
    <property type="match status" value="1"/>
</dbReference>
<dbReference type="PROSITE" id="PS50118">
    <property type="entry name" value="HMG_BOX_2"/>
    <property type="match status" value="1"/>
</dbReference>
<organism evidence="7 8">
    <name type="scientific">Caenorhabditis auriculariae</name>
    <dbReference type="NCBI Taxonomy" id="2777116"/>
    <lineage>
        <taxon>Eukaryota</taxon>
        <taxon>Metazoa</taxon>
        <taxon>Ecdysozoa</taxon>
        <taxon>Nematoda</taxon>
        <taxon>Chromadorea</taxon>
        <taxon>Rhabditida</taxon>
        <taxon>Rhabditina</taxon>
        <taxon>Rhabditomorpha</taxon>
        <taxon>Rhabditoidea</taxon>
        <taxon>Rhabditidae</taxon>
        <taxon>Peloderinae</taxon>
        <taxon>Caenorhabditis</taxon>
    </lineage>
</organism>
<dbReference type="PANTHER" id="PTHR10270:SF324">
    <property type="entry name" value="SOX DOMAIN-CONTAINING PROTEIN DICHAETE-RELATED"/>
    <property type="match status" value="1"/>
</dbReference>
<dbReference type="GO" id="GO:0001228">
    <property type="term" value="F:DNA-binding transcription activator activity, RNA polymerase II-specific"/>
    <property type="evidence" value="ECO:0007669"/>
    <property type="project" value="TreeGrafter"/>
</dbReference>
<feature type="compositionally biased region" description="Basic and acidic residues" evidence="5">
    <location>
        <begin position="41"/>
        <end position="53"/>
    </location>
</feature>
<evidence type="ECO:0000313" key="7">
    <source>
        <dbReference type="EMBL" id="CAD6189374.1"/>
    </source>
</evidence>
<gene>
    <name evidence="7" type="ORF">CAUJ_LOCUS5293</name>
</gene>
<feature type="region of interest" description="Disordered" evidence="5">
    <location>
        <begin position="1"/>
        <end position="76"/>
    </location>
</feature>
<keyword evidence="2 4" id="KW-0238">DNA-binding</keyword>
<dbReference type="CDD" id="cd01388">
    <property type="entry name" value="HMG-box_SoxB"/>
    <property type="match status" value="1"/>
</dbReference>
<dbReference type="Gene3D" id="1.10.30.10">
    <property type="entry name" value="High mobility group box domain"/>
    <property type="match status" value="1"/>
</dbReference>
<dbReference type="OrthoDB" id="6247875at2759"/>
<dbReference type="EMBL" id="CAJGYM010000010">
    <property type="protein sequence ID" value="CAD6189374.1"/>
    <property type="molecule type" value="Genomic_DNA"/>
</dbReference>
<evidence type="ECO:0000259" key="6">
    <source>
        <dbReference type="PROSITE" id="PS50118"/>
    </source>
</evidence>
<dbReference type="InterPro" id="IPR009071">
    <property type="entry name" value="HMG_box_dom"/>
</dbReference>
<evidence type="ECO:0000256" key="4">
    <source>
        <dbReference type="PROSITE-ProRule" id="PRU00267"/>
    </source>
</evidence>
<keyword evidence="3 4" id="KW-0539">Nucleus</keyword>
<dbReference type="GO" id="GO:0000978">
    <property type="term" value="F:RNA polymerase II cis-regulatory region sequence-specific DNA binding"/>
    <property type="evidence" value="ECO:0007669"/>
    <property type="project" value="TreeGrafter"/>
</dbReference>
<reference evidence="7" key="1">
    <citation type="submission" date="2020-10" db="EMBL/GenBank/DDBJ databases">
        <authorList>
            <person name="Kikuchi T."/>
        </authorList>
    </citation>
    <scope>NUCLEOTIDE SEQUENCE</scope>
    <source>
        <strain evidence="7">NKZ352</strain>
    </source>
</reference>
<name>A0A8S1H2H4_9PELO</name>
<comment type="subcellular location">
    <subcellularLocation>
        <location evidence="1">Nucleus</location>
    </subcellularLocation>
</comment>
<accession>A0A8S1H2H4</accession>
<dbReference type="InterPro" id="IPR050140">
    <property type="entry name" value="SRY-related_HMG-box_TF-like"/>
</dbReference>
<evidence type="ECO:0000256" key="5">
    <source>
        <dbReference type="SAM" id="MobiDB-lite"/>
    </source>
</evidence>
<dbReference type="Pfam" id="PF00505">
    <property type="entry name" value="HMG_box"/>
    <property type="match status" value="1"/>
</dbReference>
<protein>
    <recommendedName>
        <fullName evidence="6">HMG box domain-containing protein</fullName>
    </recommendedName>
</protein>
<proteinExistence type="predicted"/>
<evidence type="ECO:0000256" key="2">
    <source>
        <dbReference type="ARBA" id="ARBA00023125"/>
    </source>
</evidence>
<dbReference type="GO" id="GO:0007420">
    <property type="term" value="P:brain development"/>
    <property type="evidence" value="ECO:0007669"/>
    <property type="project" value="TreeGrafter"/>
</dbReference>
<evidence type="ECO:0000256" key="3">
    <source>
        <dbReference type="ARBA" id="ARBA00023242"/>
    </source>
</evidence>
<feature type="DNA-binding region" description="HMG box" evidence="4">
    <location>
        <begin position="52"/>
        <end position="120"/>
    </location>
</feature>
<dbReference type="GO" id="GO:0005634">
    <property type="term" value="C:nucleus"/>
    <property type="evidence" value="ECO:0007669"/>
    <property type="project" value="UniProtKB-SubCell"/>
</dbReference>
<evidence type="ECO:0000313" key="8">
    <source>
        <dbReference type="Proteomes" id="UP000835052"/>
    </source>
</evidence>